<sequence>MSGGVQNGIPIDEQQVHTCPFFVKPLNHDDRSFLNEYTLRVLLPTSYHTASHDLAASINNTTACVRKELNLQRFQNIFSWLWIVGRLVPPRPLHYQLLLS</sequence>
<evidence type="ECO:0000313" key="2">
    <source>
        <dbReference type="Proteomes" id="UP001152592"/>
    </source>
</evidence>
<dbReference type="EMBL" id="CAJVPD010000274">
    <property type="protein sequence ID" value="CAG8417137.1"/>
    <property type="molecule type" value="Genomic_DNA"/>
</dbReference>
<proteinExistence type="predicted"/>
<evidence type="ECO:0000313" key="1">
    <source>
        <dbReference type="EMBL" id="CAG8417137.1"/>
    </source>
</evidence>
<dbReference type="OrthoDB" id="360689at2759"/>
<dbReference type="InterPro" id="IPR046536">
    <property type="entry name" value="DUF6601"/>
</dbReference>
<dbReference type="Proteomes" id="UP001152592">
    <property type="component" value="Unassembled WGS sequence"/>
</dbReference>
<comment type="caution">
    <text evidence="1">The sequence shown here is derived from an EMBL/GenBank/DDBJ whole genome shotgun (WGS) entry which is preliminary data.</text>
</comment>
<organism evidence="1 2">
    <name type="scientific">Penicillium salamii</name>
    <dbReference type="NCBI Taxonomy" id="1612424"/>
    <lineage>
        <taxon>Eukaryota</taxon>
        <taxon>Fungi</taxon>
        <taxon>Dikarya</taxon>
        <taxon>Ascomycota</taxon>
        <taxon>Pezizomycotina</taxon>
        <taxon>Eurotiomycetes</taxon>
        <taxon>Eurotiomycetidae</taxon>
        <taxon>Eurotiales</taxon>
        <taxon>Aspergillaceae</taxon>
        <taxon>Penicillium</taxon>
    </lineage>
</organism>
<protein>
    <submittedName>
        <fullName evidence="1">Uncharacterized protein</fullName>
    </submittedName>
</protein>
<name>A0A9W4NWZ9_9EURO</name>
<dbReference type="Pfam" id="PF20246">
    <property type="entry name" value="DUF6601"/>
    <property type="match status" value="1"/>
</dbReference>
<dbReference type="AlphaFoldDB" id="A0A9W4NWZ9"/>
<accession>A0A9W4NWZ9</accession>
<reference evidence="1" key="1">
    <citation type="submission" date="2021-07" db="EMBL/GenBank/DDBJ databases">
        <authorList>
            <person name="Branca A.L. A."/>
        </authorList>
    </citation>
    <scope>NUCLEOTIDE SEQUENCE</scope>
</reference>
<gene>
    <name evidence="1" type="ORF">PSALAMII_LOCUS9325</name>
</gene>